<reference evidence="1" key="1">
    <citation type="submission" date="2022-10" db="EMBL/GenBank/DDBJ databases">
        <title>Culturing micro-colonial fungi from biological soil crusts in the Mojave desert and describing Neophaeococcomyces mojavensis, and introducing the new genera and species Taxawa tesnikishii.</title>
        <authorList>
            <person name="Kurbessoian T."/>
            <person name="Stajich J.E."/>
        </authorList>
    </citation>
    <scope>NUCLEOTIDE SEQUENCE</scope>
    <source>
        <strain evidence="1">JES_112</strain>
    </source>
</reference>
<comment type="caution">
    <text evidence="1">The sequence shown here is derived from an EMBL/GenBank/DDBJ whole genome shotgun (WGS) entry which is preliminary data.</text>
</comment>
<protein>
    <submittedName>
        <fullName evidence="1">Uncharacterized protein</fullName>
    </submittedName>
</protein>
<proteinExistence type="predicted"/>
<evidence type="ECO:0000313" key="1">
    <source>
        <dbReference type="EMBL" id="KAJ9662168.1"/>
    </source>
</evidence>
<dbReference type="EMBL" id="JAPDRQ010000017">
    <property type="protein sequence ID" value="KAJ9662168.1"/>
    <property type="molecule type" value="Genomic_DNA"/>
</dbReference>
<dbReference type="Proteomes" id="UP001172386">
    <property type="component" value="Unassembled WGS sequence"/>
</dbReference>
<sequence>MDACKHRALSTPTVNPSTSQDGQVSNQVRDSPWTGIESREVVLRQFQNALHIMVIDSDDDEAPTPTWPAQKRRRLEDRVSPVKDGGQVLEKRYVLSTIPRSSEVEIDASRQRAPPTSKKRLFQSSEAKRSMFELSSAALPTPPTSPDDKSHRTEDIDRTDANGETSWGSDHVPEEPSLDTSVGNPESAAELSMQMSHLFKTPENQQSYTTTKATTNRMKSRVEAAGIARSQELRARRRQKVHIDTKVARGQTSSFASILREIDCTNSRDVTAVRLHNHVDVSHNEKDADVSSSTLSDAEREELLDIAQAYAYSNNPSRPTATAAEIVNKRLKRPSSTLNTFPRGAAEKFRSEHRHLNRSTTDRTDETRVITNDQSSVLLGIYANEQKRREQRLERIKHNAFTLPLVKKPKERERPPTHSPPRIFHAPDLGNNYQTSIGSARSQFNRQDLRKLMGTSKTSSESFPQSRVNGATSENIEDAETNPTRIWRPKVSLAMLEQFRTGRKDVANGDVQLSGCRPNIQDPYDTLPRQGIDLQLPKTYEKEPEHIQKKMEERETLKERIKDLVLISETFKQVARCGAVTSFQDTQLKQLAELKKFCDAVLIKQLAGKPIRKRIKDIQDNMKRRVRKQGVQPTAQKIDEVLEDIMQAEYIEHLDQIPVLEAQLLRVKLELQERHNQPKDKVQTTVHKSGKHKEKPRLSKSESSRLAFERSQDKRIMTLQEQLSKFPDATGMDNAEDSEMEVIDLGGSADDAQSVTSEEDEGGECMRPLGLEDKQVIATQEDLRMGQVESPEDRPQEKNLHGLQATPTQQMLSQQVTQAHDQGLFEQMLDKQRQRQHAAQQGAQEQNLQLLGEPMKRQRSEASKRKAQVEPESDQSEANNVSSIRNADGDIDVTSEREFEDSDIDVDEDQEGEIDEVENNHCQCWRYTVRLTECVGFVPDLAGYESEQGSFLSYTKAKASVEKHVAEMRRWYKDKHKTASDRYWNTETKEDDRTYEFVMTKSDNSGVGCRFLIEGELYHPSADAFEKARVRDACQPINAWFVDWERTIGVASNQVEDSESGGSANAGAQHSVADEAVEEQQDEEPTDAGDDGDRDDKRTPQPEPQPESTSVSAPENDRNNDNLIEDQSVSASGLQSVPPSDEQAPTPNDNTNQDDQISASAPATSNKYDDDNDEDSLFGSEPDFQTLTLEPTPPTSTSSNQQSPSSPPPPAPPPTCELSKTTLPLSQPPPPSTTPLAEPTQSAVPSPIITRATGDELCIFSSLAHANRHAADLFTEWFRIHFPDPQNHSLLKTTEDDIENELQMAQGTGEWSREEIILFEREDGVEMEDKYKVWVRKARSVGPRN</sequence>
<evidence type="ECO:0000313" key="2">
    <source>
        <dbReference type="Proteomes" id="UP001172386"/>
    </source>
</evidence>
<accession>A0ACC3AGV6</accession>
<gene>
    <name evidence="1" type="ORF">H2198_001519</name>
</gene>
<organism evidence="1 2">
    <name type="scientific">Neophaeococcomyces mojaviensis</name>
    <dbReference type="NCBI Taxonomy" id="3383035"/>
    <lineage>
        <taxon>Eukaryota</taxon>
        <taxon>Fungi</taxon>
        <taxon>Dikarya</taxon>
        <taxon>Ascomycota</taxon>
        <taxon>Pezizomycotina</taxon>
        <taxon>Eurotiomycetes</taxon>
        <taxon>Chaetothyriomycetidae</taxon>
        <taxon>Chaetothyriales</taxon>
        <taxon>Chaetothyriales incertae sedis</taxon>
        <taxon>Neophaeococcomyces</taxon>
    </lineage>
</organism>
<keyword evidence="2" id="KW-1185">Reference proteome</keyword>
<name>A0ACC3AGV6_9EURO</name>